<gene>
    <name evidence="9" type="primary">smi35A</name>
    <name evidence="9" type="ORF">AWC38_SpisGene22918</name>
</gene>
<keyword evidence="3 6" id="KW-0547">Nucleotide-binding</keyword>
<evidence type="ECO:0000256" key="3">
    <source>
        <dbReference type="ARBA" id="ARBA00022741"/>
    </source>
</evidence>
<keyword evidence="2" id="KW-0808">Transferase</keyword>
<evidence type="ECO:0000256" key="4">
    <source>
        <dbReference type="ARBA" id="ARBA00022777"/>
    </source>
</evidence>
<dbReference type="Gene3D" id="3.30.200.20">
    <property type="entry name" value="Phosphorylase Kinase, domain 1"/>
    <property type="match status" value="1"/>
</dbReference>
<dbReference type="GO" id="GO:0005524">
    <property type="term" value="F:ATP binding"/>
    <property type="evidence" value="ECO:0007669"/>
    <property type="project" value="UniProtKB-UniRule"/>
</dbReference>
<feature type="compositionally biased region" description="Polar residues" evidence="7">
    <location>
        <begin position="366"/>
        <end position="381"/>
    </location>
</feature>
<organism evidence="9 10">
    <name type="scientific">Stylophora pistillata</name>
    <name type="common">Smooth cauliflower coral</name>
    <dbReference type="NCBI Taxonomy" id="50429"/>
    <lineage>
        <taxon>Eukaryota</taxon>
        <taxon>Metazoa</taxon>
        <taxon>Cnidaria</taxon>
        <taxon>Anthozoa</taxon>
        <taxon>Hexacorallia</taxon>
        <taxon>Scleractinia</taxon>
        <taxon>Astrocoeniina</taxon>
        <taxon>Pocilloporidae</taxon>
        <taxon>Stylophora</taxon>
    </lineage>
</organism>
<feature type="region of interest" description="Disordered" evidence="7">
    <location>
        <begin position="358"/>
        <end position="381"/>
    </location>
</feature>
<protein>
    <submittedName>
        <fullName evidence="9">Dual specificity tyrosine-phosphorylation-regulated kinase 2</fullName>
    </submittedName>
</protein>
<proteinExistence type="predicted"/>
<dbReference type="PANTHER" id="PTHR24058:SF130">
    <property type="entry name" value="SERINE_THREONINE PROTEIN KINASES-RELATED"/>
    <property type="match status" value="1"/>
</dbReference>
<feature type="domain" description="Protein kinase" evidence="8">
    <location>
        <begin position="1"/>
        <end position="309"/>
    </location>
</feature>
<name>A0A2B4R5X2_STYPI</name>
<dbReference type="PANTHER" id="PTHR24058">
    <property type="entry name" value="DUAL SPECIFICITY PROTEIN KINASE"/>
    <property type="match status" value="1"/>
</dbReference>
<comment type="caution">
    <text evidence="9">The sequence shown here is derived from an EMBL/GenBank/DDBJ whole genome shotgun (WGS) entry which is preliminary data.</text>
</comment>
<feature type="binding site" evidence="6">
    <location>
        <position position="79"/>
    </location>
    <ligand>
        <name>ATP</name>
        <dbReference type="ChEBI" id="CHEBI:30616"/>
    </ligand>
</feature>
<evidence type="ECO:0000256" key="5">
    <source>
        <dbReference type="ARBA" id="ARBA00022840"/>
    </source>
</evidence>
<dbReference type="Gene3D" id="1.10.510.10">
    <property type="entry name" value="Transferase(Phosphotransferase) domain 1"/>
    <property type="match status" value="1"/>
</dbReference>
<dbReference type="OrthoDB" id="9332038at2759"/>
<evidence type="ECO:0000256" key="2">
    <source>
        <dbReference type="ARBA" id="ARBA00022679"/>
    </source>
</evidence>
<feature type="region of interest" description="Disordered" evidence="7">
    <location>
        <begin position="449"/>
        <end position="471"/>
    </location>
</feature>
<evidence type="ECO:0000313" key="10">
    <source>
        <dbReference type="Proteomes" id="UP000225706"/>
    </source>
</evidence>
<feature type="compositionally biased region" description="Basic and acidic residues" evidence="7">
    <location>
        <begin position="449"/>
        <end position="460"/>
    </location>
</feature>
<feature type="compositionally biased region" description="Polar residues" evidence="7">
    <location>
        <begin position="462"/>
        <end position="471"/>
    </location>
</feature>
<evidence type="ECO:0000259" key="8">
    <source>
        <dbReference type="PROSITE" id="PS50011"/>
    </source>
</evidence>
<dbReference type="InterPro" id="IPR050494">
    <property type="entry name" value="Ser_Thr_dual-spec_kinase"/>
</dbReference>
<reference evidence="10" key="1">
    <citation type="journal article" date="2017" name="bioRxiv">
        <title>Comparative analysis of the genomes of Stylophora pistillata and Acropora digitifera provides evidence for extensive differences between species of corals.</title>
        <authorList>
            <person name="Voolstra C.R."/>
            <person name="Li Y."/>
            <person name="Liew Y.J."/>
            <person name="Baumgarten S."/>
            <person name="Zoccola D."/>
            <person name="Flot J.-F."/>
            <person name="Tambutte S."/>
            <person name="Allemand D."/>
            <person name="Aranda M."/>
        </authorList>
    </citation>
    <scope>NUCLEOTIDE SEQUENCE [LARGE SCALE GENOMIC DNA]</scope>
</reference>
<dbReference type="PROSITE" id="PS00107">
    <property type="entry name" value="PROTEIN_KINASE_ATP"/>
    <property type="match status" value="1"/>
</dbReference>
<dbReference type="STRING" id="50429.A0A2B4R5X2"/>
<dbReference type="AlphaFoldDB" id="A0A2B4R5X2"/>
<dbReference type="PROSITE" id="PS50011">
    <property type="entry name" value="PROTEIN_KINASE_DOM"/>
    <property type="match status" value="1"/>
</dbReference>
<dbReference type="InterPro" id="IPR000719">
    <property type="entry name" value="Prot_kinase_dom"/>
</dbReference>
<dbReference type="InterPro" id="IPR017441">
    <property type="entry name" value="Protein_kinase_ATP_BS"/>
</dbReference>
<dbReference type="InterPro" id="IPR011009">
    <property type="entry name" value="Kinase-like_dom_sf"/>
</dbReference>
<keyword evidence="10" id="KW-1185">Reference proteome</keyword>
<keyword evidence="4 9" id="KW-0418">Kinase</keyword>
<evidence type="ECO:0000256" key="7">
    <source>
        <dbReference type="SAM" id="MobiDB-lite"/>
    </source>
</evidence>
<dbReference type="Pfam" id="PF00069">
    <property type="entry name" value="Pkinase"/>
    <property type="match status" value="1"/>
</dbReference>
<dbReference type="Proteomes" id="UP000225706">
    <property type="component" value="Unassembled WGS sequence"/>
</dbReference>
<keyword evidence="1" id="KW-0723">Serine/threonine-protein kinase</keyword>
<evidence type="ECO:0000256" key="6">
    <source>
        <dbReference type="PROSITE-ProRule" id="PRU10141"/>
    </source>
</evidence>
<evidence type="ECO:0000256" key="1">
    <source>
        <dbReference type="ARBA" id="ARBA00022527"/>
    </source>
</evidence>
<dbReference type="InterPro" id="IPR008271">
    <property type="entry name" value="Ser/Thr_kinase_AS"/>
</dbReference>
<dbReference type="GO" id="GO:0004674">
    <property type="term" value="F:protein serine/threonine kinase activity"/>
    <property type="evidence" value="ECO:0007669"/>
    <property type="project" value="UniProtKB-KW"/>
</dbReference>
<evidence type="ECO:0000313" key="9">
    <source>
        <dbReference type="EMBL" id="PFX13041.1"/>
    </source>
</evidence>
<dbReference type="SUPFAM" id="SSF56112">
    <property type="entry name" value="Protein kinase-like (PK-like)"/>
    <property type="match status" value="1"/>
</dbReference>
<accession>A0A2B4R5X2</accession>
<sequence length="680" mass="76439">MRPSRLPFIIRAQPAFSKGFQGVVSASQTGKDGKFKPCYPVPLLAGRYKFIQVIGEGKSSILISAEDTYHFKKKQVAIKIMNLDYSRLGAQEADCIQQLNKADPLHVARTVQLFKCQFDNELLQALGFLRRQNIIHADLKPENILLKEGDEIKIKVVDFGNAIHWVHREVSLYYDEFDLQTLLYRAPEVMFGVPFGPEIDIWSLGCILPELYTGKPLFLGENKTKVLQEVTSILGPIPRSPFHIGKFFEDLSQFIGHNSEGNHLKCVSNVMLKLHNSRNFSFSSFLVGLLKYEPGERLTPYQAVLHPFLASECSFANLLPQQGDKITDAGSCTDISFPTEYNFKPYVDEEVKRQHFSGTELLKRGTTATSLSPNHSRTKQENVTSLKIGNLLSSQIDKATINEESPRVNQLPLDNSRYAMEGPLATGQPKPTHPQNRMFPLAKGIANTHDTEEERKEVPDRLTSTSQTPTNLSLGINSNAFNKRENCNEKDYSLAGTEVNGPGNEFQRPLVRFENNKSSYSKGKSDVFKNTYVDKGSFRKSYELFSSGNKNVGSTNLLEYENRFNGHGKVGFDMDNSSSDGETNAAARTRVYHRKTKFAKVEIECNELDGLAAVQAGQFVIESPFREAKATVTDVNRRMHLRMEKESKAKPKEDSGKATFSETYQSDEVMLLCEDVQSSF</sequence>
<dbReference type="SMART" id="SM00220">
    <property type="entry name" value="S_TKc"/>
    <property type="match status" value="1"/>
</dbReference>
<keyword evidence="5 6" id="KW-0067">ATP-binding</keyword>
<dbReference type="PROSITE" id="PS00108">
    <property type="entry name" value="PROTEIN_KINASE_ST"/>
    <property type="match status" value="1"/>
</dbReference>
<dbReference type="EMBL" id="LSMT01001091">
    <property type="protein sequence ID" value="PFX13041.1"/>
    <property type="molecule type" value="Genomic_DNA"/>
</dbReference>